<evidence type="ECO:0000313" key="3">
    <source>
        <dbReference type="EMBL" id="UZP74805.1"/>
    </source>
</evidence>
<feature type="transmembrane region" description="Helical" evidence="1">
    <location>
        <begin position="34"/>
        <end position="56"/>
    </location>
</feature>
<evidence type="ECO:0000256" key="1">
    <source>
        <dbReference type="SAM" id="Phobius"/>
    </source>
</evidence>
<reference evidence="3 4" key="1">
    <citation type="submission" date="2019-02" db="EMBL/GenBank/DDBJ databases">
        <title>Halieaceae_genomes.</title>
        <authorList>
            <person name="Li S.-H."/>
        </authorList>
    </citation>
    <scope>NUCLEOTIDE SEQUENCE [LARGE SCALE GENOMIC DNA]</scope>
    <source>
        <strain evidence="3 4">JH123</strain>
    </source>
</reference>
<evidence type="ECO:0000259" key="2">
    <source>
        <dbReference type="Pfam" id="PF09835"/>
    </source>
</evidence>
<organism evidence="3 4">
    <name type="scientific">Candidatus Paraluminiphilus aquimaris</name>
    <dbReference type="NCBI Taxonomy" id="2518994"/>
    <lineage>
        <taxon>Bacteria</taxon>
        <taxon>Pseudomonadati</taxon>
        <taxon>Pseudomonadota</taxon>
        <taxon>Gammaproteobacteria</taxon>
        <taxon>Cellvibrionales</taxon>
        <taxon>Halieaceae</taxon>
        <taxon>Candidatus Paraluminiphilus</taxon>
    </lineage>
</organism>
<sequence>MPKRSLRKFLLSPTRLMRVNGLERFGNLLERRELWHVSRISISRATAIGLFCSMIPLPGQMFVAVFLAIRLGANVPLSFMLIFITNPITMPVIYLGAYLLGCALLGTPVLDVTAVNWLYPLSAEFLGILPAFVLGCAVIGVAAAFVGYVMADGLWRLRISQRITERARKRLARKRSHPR</sequence>
<keyword evidence="4" id="KW-1185">Reference proteome</keyword>
<keyword evidence="1" id="KW-0812">Transmembrane</keyword>
<name>A0ABY6Q716_9GAMM</name>
<feature type="domain" description="DUF2062" evidence="2">
    <location>
        <begin position="24"/>
        <end position="162"/>
    </location>
</feature>
<proteinExistence type="predicted"/>
<feature type="transmembrane region" description="Helical" evidence="1">
    <location>
        <begin position="62"/>
        <end position="85"/>
    </location>
</feature>
<protein>
    <submittedName>
        <fullName evidence="3">DUF2062 domain-containing protein</fullName>
    </submittedName>
</protein>
<keyword evidence="1" id="KW-0472">Membrane</keyword>
<accession>A0ABY6Q716</accession>
<evidence type="ECO:0000313" key="4">
    <source>
        <dbReference type="Proteomes" id="UP001317963"/>
    </source>
</evidence>
<feature type="transmembrane region" description="Helical" evidence="1">
    <location>
        <begin position="125"/>
        <end position="151"/>
    </location>
</feature>
<dbReference type="InterPro" id="IPR018639">
    <property type="entry name" value="DUF2062"/>
</dbReference>
<dbReference type="PANTHER" id="PTHR40547">
    <property type="entry name" value="SLL0298 PROTEIN"/>
    <property type="match status" value="1"/>
</dbReference>
<dbReference type="Proteomes" id="UP001317963">
    <property type="component" value="Chromosome"/>
</dbReference>
<gene>
    <name evidence="3" type="ORF">E0F26_08670</name>
</gene>
<dbReference type="EMBL" id="CP036501">
    <property type="protein sequence ID" value="UZP74805.1"/>
    <property type="molecule type" value="Genomic_DNA"/>
</dbReference>
<dbReference type="Pfam" id="PF09835">
    <property type="entry name" value="DUF2062"/>
    <property type="match status" value="1"/>
</dbReference>
<keyword evidence="1" id="KW-1133">Transmembrane helix</keyword>
<dbReference type="PANTHER" id="PTHR40547:SF1">
    <property type="entry name" value="SLL0298 PROTEIN"/>
    <property type="match status" value="1"/>
</dbReference>
<feature type="transmembrane region" description="Helical" evidence="1">
    <location>
        <begin position="92"/>
        <end position="119"/>
    </location>
</feature>
<dbReference type="RefSeq" id="WP_279241265.1">
    <property type="nucleotide sequence ID" value="NZ_CP036501.1"/>
</dbReference>